<feature type="domain" description="Protein kinase" evidence="9">
    <location>
        <begin position="36"/>
        <end position="289"/>
    </location>
</feature>
<feature type="region of interest" description="Disordered" evidence="8">
    <location>
        <begin position="268"/>
        <end position="296"/>
    </location>
</feature>
<feature type="binding site" evidence="7">
    <location>
        <position position="65"/>
    </location>
    <ligand>
        <name>ATP</name>
        <dbReference type="ChEBI" id="CHEBI:30616"/>
    </ligand>
</feature>
<evidence type="ECO:0000256" key="7">
    <source>
        <dbReference type="PROSITE-ProRule" id="PRU10141"/>
    </source>
</evidence>
<gene>
    <name evidence="10" type="ORF">FB471_6460</name>
</gene>
<dbReference type="EC" id="2.7.11.1" evidence="1"/>
<dbReference type="SMART" id="SM00220">
    <property type="entry name" value="S_TKc"/>
    <property type="match status" value="1"/>
</dbReference>
<dbReference type="EMBL" id="VFML01000002">
    <property type="protein sequence ID" value="TQI94297.1"/>
    <property type="molecule type" value="Genomic_DNA"/>
</dbReference>
<keyword evidence="5 10" id="KW-0418">Kinase</keyword>
<evidence type="ECO:0000256" key="4">
    <source>
        <dbReference type="ARBA" id="ARBA00022741"/>
    </source>
</evidence>
<keyword evidence="11" id="KW-1185">Reference proteome</keyword>
<evidence type="ECO:0000256" key="5">
    <source>
        <dbReference type="ARBA" id="ARBA00022777"/>
    </source>
</evidence>
<dbReference type="PROSITE" id="PS50011">
    <property type="entry name" value="PROTEIN_KINASE_DOM"/>
    <property type="match status" value="1"/>
</dbReference>
<keyword evidence="3" id="KW-0808">Transferase</keyword>
<keyword evidence="6 7" id="KW-0067">ATP-binding</keyword>
<feature type="region of interest" description="Disordered" evidence="8">
    <location>
        <begin position="335"/>
        <end position="445"/>
    </location>
</feature>
<accession>A0A542CTY7</accession>
<dbReference type="RefSeq" id="WP_246076825.1">
    <property type="nucleotide sequence ID" value="NZ_VFML01000002.1"/>
</dbReference>
<keyword evidence="4 7" id="KW-0547">Nucleotide-binding</keyword>
<dbReference type="CDD" id="cd14014">
    <property type="entry name" value="STKc_PknB_like"/>
    <property type="match status" value="1"/>
</dbReference>
<evidence type="ECO:0000313" key="11">
    <source>
        <dbReference type="Proteomes" id="UP000320876"/>
    </source>
</evidence>
<evidence type="ECO:0000313" key="10">
    <source>
        <dbReference type="EMBL" id="TQI94297.1"/>
    </source>
</evidence>
<dbReference type="InterPro" id="IPR017441">
    <property type="entry name" value="Protein_kinase_ATP_BS"/>
</dbReference>
<proteinExistence type="predicted"/>
<dbReference type="Gene3D" id="3.30.200.20">
    <property type="entry name" value="Phosphorylase Kinase, domain 1"/>
    <property type="match status" value="1"/>
</dbReference>
<sequence length="445" mass="46289">MEPETQPRFGMGEVAREHDDAVLNPRADAKVIANRYEIGPVIGRGGSATVHRAVDRTTGHEVAVKLFHTGGAQIAQRRQRQELDILRRLRHPGLVTLYDAGTHEGQAYLVMRLATGSTLAARVLCGPMSPAEVTELGAALARALDYVHSTGVTHRDLKPANVLLGPDGPMLSDFGIAQALDSTRVTSNGVVVGTAAYLAPEQVRSEWVGPPADVYALGLVLLECLTGNRQYPGTLVESAVARLHHPPVVPDGLPHGLAALLARMTADRPTDRPAAGEVADALEEPSPAVTSPLVTAPARPARSRRLRALLSVGVPVAAGCAAVVAVLLPDAPETRAPASEADQPVHPAPPTTRTADHVPAMTGTTGNRSTPAPSRPAAPQPSEKDTTRADTPQRPVSVPVDGPAPAGPPEQADEPPGRGDKGKKGKPHPPSEPGKGPSGARPLGS</sequence>
<evidence type="ECO:0000259" key="9">
    <source>
        <dbReference type="PROSITE" id="PS50011"/>
    </source>
</evidence>
<dbReference type="Pfam" id="PF00069">
    <property type="entry name" value="Pkinase"/>
    <property type="match status" value="1"/>
</dbReference>
<name>A0A542CTY7_AMYCI</name>
<dbReference type="Proteomes" id="UP000320876">
    <property type="component" value="Unassembled WGS sequence"/>
</dbReference>
<organism evidence="10 11">
    <name type="scientific">Amycolatopsis cihanbeyliensis</name>
    <dbReference type="NCBI Taxonomy" id="1128664"/>
    <lineage>
        <taxon>Bacteria</taxon>
        <taxon>Bacillati</taxon>
        <taxon>Actinomycetota</taxon>
        <taxon>Actinomycetes</taxon>
        <taxon>Pseudonocardiales</taxon>
        <taxon>Pseudonocardiaceae</taxon>
        <taxon>Amycolatopsis</taxon>
    </lineage>
</organism>
<dbReference type="GO" id="GO:0005524">
    <property type="term" value="F:ATP binding"/>
    <property type="evidence" value="ECO:0007669"/>
    <property type="project" value="UniProtKB-UniRule"/>
</dbReference>
<comment type="caution">
    <text evidence="10">The sequence shown here is derived from an EMBL/GenBank/DDBJ whole genome shotgun (WGS) entry which is preliminary data.</text>
</comment>
<dbReference type="PANTHER" id="PTHR43289">
    <property type="entry name" value="MITOGEN-ACTIVATED PROTEIN KINASE KINASE KINASE 20-RELATED"/>
    <property type="match status" value="1"/>
</dbReference>
<keyword evidence="2 10" id="KW-0723">Serine/threonine-protein kinase</keyword>
<evidence type="ECO:0000256" key="1">
    <source>
        <dbReference type="ARBA" id="ARBA00012513"/>
    </source>
</evidence>
<dbReference type="PROSITE" id="PS00107">
    <property type="entry name" value="PROTEIN_KINASE_ATP"/>
    <property type="match status" value="1"/>
</dbReference>
<dbReference type="PANTHER" id="PTHR43289:SF6">
    <property type="entry name" value="SERINE_THREONINE-PROTEIN KINASE NEKL-3"/>
    <property type="match status" value="1"/>
</dbReference>
<evidence type="ECO:0000256" key="3">
    <source>
        <dbReference type="ARBA" id="ARBA00022679"/>
    </source>
</evidence>
<dbReference type="InterPro" id="IPR008271">
    <property type="entry name" value="Ser/Thr_kinase_AS"/>
</dbReference>
<dbReference type="GO" id="GO:0004674">
    <property type="term" value="F:protein serine/threonine kinase activity"/>
    <property type="evidence" value="ECO:0007669"/>
    <property type="project" value="UniProtKB-KW"/>
</dbReference>
<dbReference type="Gene3D" id="1.10.510.10">
    <property type="entry name" value="Transferase(Phosphotransferase) domain 1"/>
    <property type="match status" value="1"/>
</dbReference>
<dbReference type="SUPFAM" id="SSF56112">
    <property type="entry name" value="Protein kinase-like (PK-like)"/>
    <property type="match status" value="1"/>
</dbReference>
<dbReference type="InterPro" id="IPR000719">
    <property type="entry name" value="Prot_kinase_dom"/>
</dbReference>
<dbReference type="AlphaFoldDB" id="A0A542CTY7"/>
<protein>
    <recommendedName>
        <fullName evidence="1">non-specific serine/threonine protein kinase</fullName>
        <ecNumber evidence="1">2.7.11.1</ecNumber>
    </recommendedName>
</protein>
<evidence type="ECO:0000256" key="2">
    <source>
        <dbReference type="ARBA" id="ARBA00022527"/>
    </source>
</evidence>
<evidence type="ECO:0000256" key="6">
    <source>
        <dbReference type="ARBA" id="ARBA00022840"/>
    </source>
</evidence>
<dbReference type="PROSITE" id="PS00108">
    <property type="entry name" value="PROTEIN_KINASE_ST"/>
    <property type="match status" value="1"/>
</dbReference>
<dbReference type="InterPro" id="IPR011009">
    <property type="entry name" value="Kinase-like_dom_sf"/>
</dbReference>
<reference evidence="10 11" key="1">
    <citation type="submission" date="2019-06" db="EMBL/GenBank/DDBJ databases">
        <title>Sequencing the genomes of 1000 actinobacteria strains.</title>
        <authorList>
            <person name="Klenk H.-P."/>
        </authorList>
    </citation>
    <scope>NUCLEOTIDE SEQUENCE [LARGE SCALE GENOMIC DNA]</scope>
    <source>
        <strain evidence="10 11">DSM 45679</strain>
    </source>
</reference>
<evidence type="ECO:0000256" key="8">
    <source>
        <dbReference type="SAM" id="MobiDB-lite"/>
    </source>
</evidence>
<feature type="compositionally biased region" description="Low complexity" evidence="8">
    <location>
        <begin position="395"/>
        <end position="404"/>
    </location>
</feature>